<dbReference type="Proteomes" id="UP000241868">
    <property type="component" value="Unassembled WGS sequence"/>
</dbReference>
<keyword evidence="2" id="KW-1185">Reference proteome</keyword>
<comment type="caution">
    <text evidence="1">The sequence shown here is derived from an EMBL/GenBank/DDBJ whole genome shotgun (WGS) entry which is preliminary data.</text>
</comment>
<organism evidence="1 2">
    <name type="scientific">Neisseria iguanae</name>
    <dbReference type="NCBI Taxonomy" id="90242"/>
    <lineage>
        <taxon>Bacteria</taxon>
        <taxon>Pseudomonadati</taxon>
        <taxon>Pseudomonadota</taxon>
        <taxon>Betaproteobacteria</taxon>
        <taxon>Neisseriales</taxon>
        <taxon>Neisseriaceae</taxon>
        <taxon>Neisseria</taxon>
    </lineage>
</organism>
<gene>
    <name evidence="1" type="ORF">C7N83_01860</name>
</gene>
<accession>A0A2P7U2Q7</accession>
<evidence type="ECO:0000313" key="1">
    <source>
        <dbReference type="EMBL" id="PSJ81193.1"/>
    </source>
</evidence>
<dbReference type="AlphaFoldDB" id="A0A2P7U2Q7"/>
<sequence length="73" mass="8974">MWQRKWDEYKLLRVLSYRKFVSANREDPKDRQKRRCLIAARRKGLVELEFTPIDIVARLSPAKRYLYRKRGSF</sequence>
<proteinExistence type="predicted"/>
<protein>
    <submittedName>
        <fullName evidence="1">Uncharacterized protein</fullName>
    </submittedName>
</protein>
<name>A0A2P7U2Q7_9NEIS</name>
<dbReference type="EMBL" id="PXYY01000006">
    <property type="protein sequence ID" value="PSJ81193.1"/>
    <property type="molecule type" value="Genomic_DNA"/>
</dbReference>
<reference evidence="1 2" key="1">
    <citation type="submission" date="2018-03" db="EMBL/GenBank/DDBJ databases">
        <title>Neisseria weixii sp. nov., isolated from the intestinal contents of Tibetan Plateau pika (Ochotona curzoniae) in Yushu, Qinghai Province, China.</title>
        <authorList>
            <person name="Gui Z."/>
        </authorList>
    </citation>
    <scope>NUCLEOTIDE SEQUENCE [LARGE SCALE GENOMIC DNA]</scope>
    <source>
        <strain evidence="1 2">ATCC 51483</strain>
    </source>
</reference>
<evidence type="ECO:0000313" key="2">
    <source>
        <dbReference type="Proteomes" id="UP000241868"/>
    </source>
</evidence>